<gene>
    <name evidence="2" type="ORF">BDQ12DRAFT_585220</name>
</gene>
<name>A0A5C3MCZ3_9AGAR</name>
<organism evidence="2 3">
    <name type="scientific">Crucibulum laeve</name>
    <dbReference type="NCBI Taxonomy" id="68775"/>
    <lineage>
        <taxon>Eukaryota</taxon>
        <taxon>Fungi</taxon>
        <taxon>Dikarya</taxon>
        <taxon>Basidiomycota</taxon>
        <taxon>Agaricomycotina</taxon>
        <taxon>Agaricomycetes</taxon>
        <taxon>Agaricomycetidae</taxon>
        <taxon>Agaricales</taxon>
        <taxon>Agaricineae</taxon>
        <taxon>Nidulariaceae</taxon>
        <taxon>Crucibulum</taxon>
    </lineage>
</organism>
<protein>
    <submittedName>
        <fullName evidence="2">Uncharacterized protein</fullName>
    </submittedName>
</protein>
<proteinExistence type="predicted"/>
<feature type="non-terminal residue" evidence="2">
    <location>
        <position position="122"/>
    </location>
</feature>
<dbReference type="EMBL" id="ML213594">
    <property type="protein sequence ID" value="TFK41728.1"/>
    <property type="molecule type" value="Genomic_DNA"/>
</dbReference>
<sequence length="122" mass="14257">SPPSMFANRPIPQMGRANEQRVKMLWAAFAKSLAVPRAEMERRRDERLTEEDKKWQRTPARARRSPAEHAKTKAALRREIEEAHFTFAREQWQKKLAEANLRDDDWTEMTPAETRAVEDALG</sequence>
<dbReference type="Proteomes" id="UP000308652">
    <property type="component" value="Unassembled WGS sequence"/>
</dbReference>
<evidence type="ECO:0000313" key="3">
    <source>
        <dbReference type="Proteomes" id="UP000308652"/>
    </source>
</evidence>
<feature type="region of interest" description="Disordered" evidence="1">
    <location>
        <begin position="37"/>
        <end position="73"/>
    </location>
</feature>
<reference evidence="2 3" key="1">
    <citation type="journal article" date="2019" name="Nat. Ecol. Evol.">
        <title>Megaphylogeny resolves global patterns of mushroom evolution.</title>
        <authorList>
            <person name="Varga T."/>
            <person name="Krizsan K."/>
            <person name="Foldi C."/>
            <person name="Dima B."/>
            <person name="Sanchez-Garcia M."/>
            <person name="Sanchez-Ramirez S."/>
            <person name="Szollosi G.J."/>
            <person name="Szarkandi J.G."/>
            <person name="Papp V."/>
            <person name="Albert L."/>
            <person name="Andreopoulos W."/>
            <person name="Angelini C."/>
            <person name="Antonin V."/>
            <person name="Barry K.W."/>
            <person name="Bougher N.L."/>
            <person name="Buchanan P."/>
            <person name="Buyck B."/>
            <person name="Bense V."/>
            <person name="Catcheside P."/>
            <person name="Chovatia M."/>
            <person name="Cooper J."/>
            <person name="Damon W."/>
            <person name="Desjardin D."/>
            <person name="Finy P."/>
            <person name="Geml J."/>
            <person name="Haridas S."/>
            <person name="Hughes K."/>
            <person name="Justo A."/>
            <person name="Karasinski D."/>
            <person name="Kautmanova I."/>
            <person name="Kiss B."/>
            <person name="Kocsube S."/>
            <person name="Kotiranta H."/>
            <person name="LaButti K.M."/>
            <person name="Lechner B.E."/>
            <person name="Liimatainen K."/>
            <person name="Lipzen A."/>
            <person name="Lukacs Z."/>
            <person name="Mihaltcheva S."/>
            <person name="Morgado L.N."/>
            <person name="Niskanen T."/>
            <person name="Noordeloos M.E."/>
            <person name="Ohm R.A."/>
            <person name="Ortiz-Santana B."/>
            <person name="Ovrebo C."/>
            <person name="Racz N."/>
            <person name="Riley R."/>
            <person name="Savchenko A."/>
            <person name="Shiryaev A."/>
            <person name="Soop K."/>
            <person name="Spirin V."/>
            <person name="Szebenyi C."/>
            <person name="Tomsovsky M."/>
            <person name="Tulloss R.E."/>
            <person name="Uehling J."/>
            <person name="Grigoriev I.V."/>
            <person name="Vagvolgyi C."/>
            <person name="Papp T."/>
            <person name="Martin F.M."/>
            <person name="Miettinen O."/>
            <person name="Hibbett D.S."/>
            <person name="Nagy L.G."/>
        </authorList>
    </citation>
    <scope>NUCLEOTIDE SEQUENCE [LARGE SCALE GENOMIC DNA]</scope>
    <source>
        <strain evidence="2 3">CBS 166.37</strain>
    </source>
</reference>
<evidence type="ECO:0000256" key="1">
    <source>
        <dbReference type="SAM" id="MobiDB-lite"/>
    </source>
</evidence>
<dbReference type="STRING" id="68775.A0A5C3MCZ3"/>
<dbReference type="OrthoDB" id="3038408at2759"/>
<feature type="compositionally biased region" description="Basic and acidic residues" evidence="1">
    <location>
        <begin position="38"/>
        <end position="55"/>
    </location>
</feature>
<accession>A0A5C3MCZ3</accession>
<evidence type="ECO:0000313" key="2">
    <source>
        <dbReference type="EMBL" id="TFK41728.1"/>
    </source>
</evidence>
<keyword evidence="3" id="KW-1185">Reference proteome</keyword>
<dbReference type="AlphaFoldDB" id="A0A5C3MCZ3"/>
<feature type="non-terminal residue" evidence="2">
    <location>
        <position position="1"/>
    </location>
</feature>